<name>A0ABW3AW48_9SPHI</name>
<evidence type="ECO:0000256" key="2">
    <source>
        <dbReference type="SAM" id="SignalP"/>
    </source>
</evidence>
<accession>A0ABW3AW48</accession>
<feature type="chain" id="PRO_5047462162" evidence="2">
    <location>
        <begin position="22"/>
        <end position="171"/>
    </location>
</feature>
<gene>
    <name evidence="4" type="ORF">ACFQZX_15920</name>
</gene>
<dbReference type="Proteomes" id="UP001597010">
    <property type="component" value="Unassembled WGS sequence"/>
</dbReference>
<feature type="domain" description="Outer membrane protein beta-barrel" evidence="3">
    <location>
        <begin position="8"/>
        <end position="158"/>
    </location>
</feature>
<proteinExistence type="predicted"/>
<dbReference type="Pfam" id="PF13505">
    <property type="entry name" value="OMP_b-brl"/>
    <property type="match status" value="1"/>
</dbReference>
<keyword evidence="5" id="KW-1185">Reference proteome</keyword>
<organism evidence="4 5">
    <name type="scientific">Mucilaginibacter litoreus</name>
    <dbReference type="NCBI Taxonomy" id="1048221"/>
    <lineage>
        <taxon>Bacteria</taxon>
        <taxon>Pseudomonadati</taxon>
        <taxon>Bacteroidota</taxon>
        <taxon>Sphingobacteriia</taxon>
        <taxon>Sphingobacteriales</taxon>
        <taxon>Sphingobacteriaceae</taxon>
        <taxon>Mucilaginibacter</taxon>
    </lineage>
</organism>
<evidence type="ECO:0000313" key="5">
    <source>
        <dbReference type="Proteomes" id="UP001597010"/>
    </source>
</evidence>
<comment type="caution">
    <text evidence="4">The sequence shown here is derived from an EMBL/GenBank/DDBJ whole genome shotgun (WGS) entry which is preliminary data.</text>
</comment>
<feature type="signal peptide" evidence="2">
    <location>
        <begin position="1"/>
        <end position="21"/>
    </location>
</feature>
<protein>
    <submittedName>
        <fullName evidence="4">Outer membrane beta-barrel protein</fullName>
    </submittedName>
</protein>
<dbReference type="SUPFAM" id="SSF56925">
    <property type="entry name" value="OMPA-like"/>
    <property type="match status" value="1"/>
</dbReference>
<dbReference type="InterPro" id="IPR011250">
    <property type="entry name" value="OMP/PagP_B-barrel"/>
</dbReference>
<sequence length="171" mass="18097">MKKFLTIAVIILLGGAVQSNAQSFKMGLGIEGALPVGTFKEAYNFGGGLTLRAGFGIKPTGMVTLTAGAIGFIPKDLESDYEDIQAQLNIPIKAGYKYMVTPHFYVIGEAGVTIIKTFYEDGEEEGIGSGSTSKFTYAPGIGVKFGAIDLSARYEGYDHGGFMGLRLGFGL</sequence>
<dbReference type="InterPro" id="IPR027385">
    <property type="entry name" value="Beta-barrel_OMP"/>
</dbReference>
<reference evidence="5" key="1">
    <citation type="journal article" date="2019" name="Int. J. Syst. Evol. Microbiol.">
        <title>The Global Catalogue of Microorganisms (GCM) 10K type strain sequencing project: providing services to taxonomists for standard genome sequencing and annotation.</title>
        <authorList>
            <consortium name="The Broad Institute Genomics Platform"/>
            <consortium name="The Broad Institute Genome Sequencing Center for Infectious Disease"/>
            <person name="Wu L."/>
            <person name="Ma J."/>
        </authorList>
    </citation>
    <scope>NUCLEOTIDE SEQUENCE [LARGE SCALE GENOMIC DNA]</scope>
    <source>
        <strain evidence="5">CCUG 61484</strain>
    </source>
</reference>
<evidence type="ECO:0000259" key="3">
    <source>
        <dbReference type="Pfam" id="PF13505"/>
    </source>
</evidence>
<evidence type="ECO:0000313" key="4">
    <source>
        <dbReference type="EMBL" id="MFD0795110.1"/>
    </source>
</evidence>
<dbReference type="RefSeq" id="WP_377117187.1">
    <property type="nucleotide sequence ID" value="NZ_JBHTHZ010000014.1"/>
</dbReference>
<evidence type="ECO:0000256" key="1">
    <source>
        <dbReference type="ARBA" id="ARBA00022729"/>
    </source>
</evidence>
<keyword evidence="1 2" id="KW-0732">Signal</keyword>
<dbReference type="EMBL" id="JBHTHZ010000014">
    <property type="protein sequence ID" value="MFD0795110.1"/>
    <property type="molecule type" value="Genomic_DNA"/>
</dbReference>